<evidence type="ECO:0000256" key="4">
    <source>
        <dbReference type="ARBA" id="ARBA00018773"/>
    </source>
</evidence>
<dbReference type="GO" id="GO:0005737">
    <property type="term" value="C:cytoplasm"/>
    <property type="evidence" value="ECO:0007669"/>
    <property type="project" value="UniProtKB-SubCell"/>
</dbReference>
<dbReference type="GO" id="GO:0042054">
    <property type="term" value="F:histone methyltransferase activity"/>
    <property type="evidence" value="ECO:0007669"/>
    <property type="project" value="TreeGrafter"/>
</dbReference>
<dbReference type="InterPro" id="IPR055135">
    <property type="entry name" value="PRMT_dom"/>
</dbReference>
<keyword evidence="10" id="KW-0221">Differentiation</keyword>
<keyword evidence="14" id="KW-0539">Nucleus</keyword>
<evidence type="ECO:0000256" key="7">
    <source>
        <dbReference type="ARBA" id="ARBA00022679"/>
    </source>
</evidence>
<evidence type="ECO:0000256" key="12">
    <source>
        <dbReference type="ARBA" id="ARBA00023015"/>
    </source>
</evidence>
<dbReference type="OrthoDB" id="412876at2759"/>
<keyword evidence="22" id="KW-1185">Reference proteome</keyword>
<dbReference type="Gene3D" id="3.40.50.150">
    <property type="entry name" value="Vaccinia Virus protein VP39"/>
    <property type="match status" value="3"/>
</dbReference>
<dbReference type="GO" id="GO:0030154">
    <property type="term" value="P:cell differentiation"/>
    <property type="evidence" value="ECO:0007669"/>
    <property type="project" value="UniProtKB-KW"/>
</dbReference>
<dbReference type="Gene3D" id="2.70.160.11">
    <property type="entry name" value="Hnrnp arginine n-methyltransferase1"/>
    <property type="match status" value="2"/>
</dbReference>
<dbReference type="InterPro" id="IPR014644">
    <property type="entry name" value="MeTrfase_PRMT7"/>
</dbReference>
<keyword evidence="6 19" id="KW-0489">Methyltransferase</keyword>
<comment type="caution">
    <text evidence="21">The sequence shown here is derived from an EMBL/GenBank/DDBJ whole genome shotgun (WGS) entry which is preliminary data.</text>
</comment>
<dbReference type="GO" id="GO:0005634">
    <property type="term" value="C:nucleus"/>
    <property type="evidence" value="ECO:0007669"/>
    <property type="project" value="UniProtKB-SubCell"/>
</dbReference>
<keyword evidence="5" id="KW-0963">Cytoplasm</keyword>
<dbReference type="GO" id="GO:0032259">
    <property type="term" value="P:methylation"/>
    <property type="evidence" value="ECO:0007669"/>
    <property type="project" value="UniProtKB-KW"/>
</dbReference>
<gene>
    <name evidence="21" type="primary">Prmt7</name>
    <name evidence="21" type="ORF">PSIHAE_R10581</name>
</gene>
<keyword evidence="13" id="KW-0804">Transcription</keyword>
<evidence type="ECO:0000256" key="14">
    <source>
        <dbReference type="ARBA" id="ARBA00023242"/>
    </source>
</evidence>
<sequence>MKTFCGRANPTTGAIEWLEEDENYDYHQEIARSRYADMLHDKDRNTKYYQGIRAAVSRVKERGEKAVVLDIGTGTGLLSMMAAAAGADFCYAVEVFKPMANAAVKIVGKNGFHDRIKVINKHSTEVTVGPDGDMKCRANILVTELFDTELIGEGALPSYEHAHKHLVQEGCEAVPHRATVYGQLVESKRMWSWNKLFPVRVESEDGEKIIVSPPEMENCPGVPSVCDIQLNQVPSSDFTILSDVVTMFSVDFSKPVTSASTCYTVQLEPVKSGKAQIVLSWWDIDMDPSGKINCTMAPYWVKPTSALQWRDHWMQCVYFLPNEEPVVQGEKVCLTACRDEYSLWYKLQKAREEEENKADVRVESPVCRCQAHLLWNRPRFGELNDQNRTDQYIKALIKVLKMDSVCLCISDGSLLPMLAHYLGAKQLFKANNLEDKIKIIEARPESLTSSHLEDKKISVLVGEPFFTTSLLPWHNLYFWYARTAVSSHLTSDVTVLPQAASLHMMIVEFQDLWRIRSPCGICEGFDVQTMDDMISNSLNFRESKEAEPHPLWEYPCKSLSDPQEVLTFDFRKTVPQHCLRTEGSVTLLRKGRSHGAVLWVEYHLVPGISINTGLVQISNEKGNCEWNPHCKQAVYFFSSVIESETLTDLPSVVTYAINFDAKTGEIAMDFKL</sequence>
<keyword evidence="9" id="KW-0677">Repeat</keyword>
<evidence type="ECO:0000256" key="9">
    <source>
        <dbReference type="ARBA" id="ARBA00022737"/>
    </source>
</evidence>
<comment type="subcellular location">
    <subcellularLocation>
        <location evidence="2">Cytoplasm</location>
    </subcellularLocation>
    <subcellularLocation>
        <location evidence="1">Nucleus</location>
    </subcellularLocation>
</comment>
<dbReference type="PROSITE" id="PS51678">
    <property type="entry name" value="SAM_MT_PRMT"/>
    <property type="match status" value="2"/>
</dbReference>
<dbReference type="InterPro" id="IPR029063">
    <property type="entry name" value="SAM-dependent_MTases_sf"/>
</dbReference>
<evidence type="ECO:0000313" key="21">
    <source>
        <dbReference type="EMBL" id="NXG50421.1"/>
    </source>
</evidence>
<dbReference type="SUPFAM" id="SSF53335">
    <property type="entry name" value="S-adenosyl-L-methionine-dependent methyltransferases"/>
    <property type="match status" value="2"/>
</dbReference>
<evidence type="ECO:0000256" key="11">
    <source>
        <dbReference type="ARBA" id="ARBA00022853"/>
    </source>
</evidence>
<dbReference type="Pfam" id="PF06325">
    <property type="entry name" value="PrmA"/>
    <property type="match status" value="1"/>
</dbReference>
<evidence type="ECO:0000256" key="5">
    <source>
        <dbReference type="ARBA" id="ARBA00022490"/>
    </source>
</evidence>
<dbReference type="CDD" id="cd02440">
    <property type="entry name" value="AdoMet_MTases"/>
    <property type="match status" value="1"/>
</dbReference>
<evidence type="ECO:0000256" key="18">
    <source>
        <dbReference type="ARBA" id="ARBA00048213"/>
    </source>
</evidence>
<evidence type="ECO:0000256" key="10">
    <source>
        <dbReference type="ARBA" id="ARBA00022782"/>
    </source>
</evidence>
<dbReference type="EC" id="2.1.1.321" evidence="3"/>
<dbReference type="EMBL" id="VWZI01017904">
    <property type="protein sequence ID" value="NXG50421.1"/>
    <property type="molecule type" value="Genomic_DNA"/>
</dbReference>
<name>A0A7K9CCS5_9PICI</name>
<dbReference type="AlphaFoldDB" id="A0A7K9CCS5"/>
<evidence type="ECO:0000256" key="6">
    <source>
        <dbReference type="ARBA" id="ARBA00022603"/>
    </source>
</evidence>
<evidence type="ECO:0000256" key="2">
    <source>
        <dbReference type="ARBA" id="ARBA00004496"/>
    </source>
</evidence>
<keyword evidence="12" id="KW-0805">Transcription regulation</keyword>
<evidence type="ECO:0000256" key="13">
    <source>
        <dbReference type="ARBA" id="ARBA00023163"/>
    </source>
</evidence>
<keyword evidence="11" id="KW-0156">Chromatin regulator</keyword>
<comment type="catalytic activity">
    <reaction evidence="18">
        <text>L-arginyl-[protein] + S-adenosyl-L-methionine = N(omega)-methyl-L-arginyl-[protein] + S-adenosyl-L-homocysteine + H(+)</text>
        <dbReference type="Rhea" id="RHEA:48100"/>
        <dbReference type="Rhea" id="RHEA-COMP:10532"/>
        <dbReference type="Rhea" id="RHEA-COMP:11990"/>
        <dbReference type="ChEBI" id="CHEBI:15378"/>
        <dbReference type="ChEBI" id="CHEBI:29965"/>
        <dbReference type="ChEBI" id="CHEBI:57856"/>
        <dbReference type="ChEBI" id="CHEBI:59789"/>
        <dbReference type="ChEBI" id="CHEBI:65280"/>
        <dbReference type="EC" id="2.1.1.321"/>
    </reaction>
</comment>
<dbReference type="FunFam" id="3.40.50.150:FF:000071">
    <property type="entry name" value="Protein arginine N-methyltransferase 7"/>
    <property type="match status" value="1"/>
</dbReference>
<evidence type="ECO:0000256" key="3">
    <source>
        <dbReference type="ARBA" id="ARBA00011954"/>
    </source>
</evidence>
<organism evidence="21 22">
    <name type="scientific">Psilopogon haemacephalus</name>
    <name type="common">coppersmith barbet</name>
    <dbReference type="NCBI Taxonomy" id="2585815"/>
    <lineage>
        <taxon>Eukaryota</taxon>
        <taxon>Metazoa</taxon>
        <taxon>Chordata</taxon>
        <taxon>Craniata</taxon>
        <taxon>Vertebrata</taxon>
        <taxon>Euteleostomi</taxon>
        <taxon>Archelosauria</taxon>
        <taxon>Archosauria</taxon>
        <taxon>Dinosauria</taxon>
        <taxon>Saurischia</taxon>
        <taxon>Theropoda</taxon>
        <taxon>Coelurosauria</taxon>
        <taxon>Aves</taxon>
        <taxon>Neognathae</taxon>
        <taxon>Neoaves</taxon>
        <taxon>Telluraves</taxon>
        <taxon>Coraciimorphae</taxon>
        <taxon>Piciformes</taxon>
        <taxon>Megalaimidae</taxon>
        <taxon>Psilopogon</taxon>
    </lineage>
</organism>
<accession>A0A7K9CCS5</accession>
<evidence type="ECO:0000256" key="19">
    <source>
        <dbReference type="PROSITE-ProRule" id="PRU01015"/>
    </source>
</evidence>
<evidence type="ECO:0000313" key="22">
    <source>
        <dbReference type="Proteomes" id="UP000574528"/>
    </source>
</evidence>
<dbReference type="PIRSF" id="PIRSF036946">
    <property type="entry name" value="Arg_N-mtase"/>
    <property type="match status" value="1"/>
</dbReference>
<keyword evidence="7 19" id="KW-0808">Transferase</keyword>
<evidence type="ECO:0000259" key="20">
    <source>
        <dbReference type="Pfam" id="PF22528"/>
    </source>
</evidence>
<dbReference type="FunFam" id="2.70.160.11:FF:000004">
    <property type="entry name" value="Protein arginine N-methyltransferase 7"/>
    <property type="match status" value="1"/>
</dbReference>
<keyword evidence="8 19" id="KW-0949">S-adenosyl-L-methionine</keyword>
<evidence type="ECO:0000256" key="17">
    <source>
        <dbReference type="ARBA" id="ARBA00033232"/>
    </source>
</evidence>
<dbReference type="FunFam" id="2.70.160.11:FF:000010">
    <property type="entry name" value="Protein arginine N-methyltransferase"/>
    <property type="match status" value="1"/>
</dbReference>
<dbReference type="GO" id="GO:0035241">
    <property type="term" value="F:protein-arginine omega-N monomethyltransferase activity"/>
    <property type="evidence" value="ECO:0007669"/>
    <property type="project" value="UniProtKB-EC"/>
</dbReference>
<feature type="domain" description="Protein arginine N-methyltransferase" evidence="20">
    <location>
        <begin position="499"/>
        <end position="656"/>
    </location>
</feature>
<proteinExistence type="predicted"/>
<dbReference type="Proteomes" id="UP000574528">
    <property type="component" value="Unassembled WGS sequence"/>
</dbReference>
<evidence type="ECO:0000256" key="1">
    <source>
        <dbReference type="ARBA" id="ARBA00004123"/>
    </source>
</evidence>
<feature type="non-terminal residue" evidence="21">
    <location>
        <position position="1"/>
    </location>
</feature>
<reference evidence="21 22" key="1">
    <citation type="submission" date="2019-09" db="EMBL/GenBank/DDBJ databases">
        <title>Bird 10,000 Genomes (B10K) Project - Family phase.</title>
        <authorList>
            <person name="Zhang G."/>
        </authorList>
    </citation>
    <scope>NUCLEOTIDE SEQUENCE [LARGE SCALE GENOMIC DNA]</scope>
    <source>
        <strain evidence="21">B10K-DU-001-24</strain>
        <tissue evidence="21">Muscle</tissue>
    </source>
</reference>
<dbReference type="FunFam" id="3.40.50.150:FF:000070">
    <property type="entry name" value="Protein arginine N-methyltransferase 7"/>
    <property type="match status" value="1"/>
</dbReference>
<dbReference type="Pfam" id="PF22528">
    <property type="entry name" value="PRMT_C"/>
    <property type="match status" value="2"/>
</dbReference>
<dbReference type="PANTHER" id="PTHR11006">
    <property type="entry name" value="PROTEIN ARGININE N-METHYLTRANSFERASE"/>
    <property type="match status" value="1"/>
</dbReference>
<evidence type="ECO:0000256" key="16">
    <source>
        <dbReference type="ARBA" id="ARBA00031211"/>
    </source>
</evidence>
<evidence type="ECO:0000256" key="8">
    <source>
        <dbReference type="ARBA" id="ARBA00022691"/>
    </source>
</evidence>
<feature type="non-terminal residue" evidence="21">
    <location>
        <position position="672"/>
    </location>
</feature>
<feature type="domain" description="Protein arginine N-methyltransferase" evidence="20">
    <location>
        <begin position="176"/>
        <end position="348"/>
    </location>
</feature>
<evidence type="ECO:0000256" key="15">
    <source>
        <dbReference type="ARBA" id="ARBA00025570"/>
    </source>
</evidence>
<dbReference type="PANTHER" id="PTHR11006:SF4">
    <property type="entry name" value="PROTEIN ARGININE N-METHYLTRANSFERASE 7"/>
    <property type="match status" value="1"/>
</dbReference>
<dbReference type="InterPro" id="IPR025799">
    <property type="entry name" value="Arg_MeTrfase"/>
</dbReference>
<protein>
    <recommendedName>
        <fullName evidence="4">Protein arginine N-methyltransferase 7</fullName>
        <ecNumber evidence="3">2.1.1.321</ecNumber>
    </recommendedName>
    <alternativeName>
        <fullName evidence="16">Histone-arginine N-methyltransferase PRMT7</fullName>
    </alternativeName>
    <alternativeName>
        <fullName evidence="17">[Myelin basic protein]-arginine N-methyltransferase PRMT7</fullName>
    </alternativeName>
</protein>
<comment type="function">
    <text evidence="15">Arginine methyltransferase that can both catalyze the formation of omega-N monomethylarginine (MMA) and symmetrical dimethylarginine (sDMA), with a preference for the formation of MMA. Specifically mediates the symmetrical dimethylation of arginine residues in the small nuclear ribonucleoproteins Sm D1 (SNRPD1) and Sm D3 (SNRPD3); such methylation being required for the assembly and biogenesis of snRNP core particles. Specifically mediates the symmetric dimethylation of histone H4 'Arg-3' to form H4R3me2s. Plays a role in gene imprinting by being recruited by CTCFL at the H19 imprinted control region (ICR) and methylating histone H4 to form H4R3me2s, possibly leading to recruit DNA methyltransferases at these sites. May also play a role in embryonic stem cell (ESC) pluripotency. Also able to mediate the arginine methylation of histone H2A and myelin basic protein (MBP) in vitro; the relevance of such results is however unclear in vivo.</text>
</comment>